<evidence type="ECO:0000313" key="3">
    <source>
        <dbReference type="Proteomes" id="UP000030341"/>
    </source>
</evidence>
<reference evidence="2 3" key="1">
    <citation type="submission" date="2014-11" db="EMBL/GenBank/DDBJ databases">
        <title>Complete Genome Sequence of Pseudoalteromonas sp. Strain OCN003 Isolated from Kaneohe Bay, Oahu, Hawaii.</title>
        <authorList>
            <person name="Beurmann S."/>
            <person name="Videau P."/>
            <person name="Ushijima B."/>
            <person name="Smith A.M."/>
            <person name="Aeby G.S."/>
            <person name="Callahan S.M."/>
            <person name="Belcaid M."/>
        </authorList>
    </citation>
    <scope>NUCLEOTIDE SEQUENCE [LARGE SCALE GENOMIC DNA]</scope>
    <source>
        <strain evidence="2 3">OCN003</strain>
    </source>
</reference>
<gene>
    <name evidence="2" type="ORF">OM33_14825</name>
</gene>
<feature type="domain" description="CzcB-like C-terminal circularly permuted SH3-like" evidence="1">
    <location>
        <begin position="338"/>
        <end position="388"/>
    </location>
</feature>
<dbReference type="HOGENOM" id="CLU_018816_14_2_6"/>
<proteinExistence type="predicted"/>
<dbReference type="OrthoDB" id="8738918at2"/>
<dbReference type="STRING" id="1348114.OM33_14825"/>
<dbReference type="KEGG" id="pseo:OM33_14825"/>
<name>A0A0A7EK46_9GAMM</name>
<accession>A0A0A7EK46</accession>
<dbReference type="Pfam" id="PF25975">
    <property type="entry name" value="CzcB_C"/>
    <property type="match status" value="1"/>
</dbReference>
<dbReference type="InterPro" id="IPR058649">
    <property type="entry name" value="CzcB_C"/>
</dbReference>
<dbReference type="RefSeq" id="WP_040134648.1">
    <property type="nucleotide sequence ID" value="NZ_CP009889.1"/>
</dbReference>
<dbReference type="PANTHER" id="PTHR30469">
    <property type="entry name" value="MULTIDRUG RESISTANCE PROTEIN MDTA"/>
    <property type="match status" value="1"/>
</dbReference>
<evidence type="ECO:0000313" key="2">
    <source>
        <dbReference type="EMBL" id="AIY66436.1"/>
    </source>
</evidence>
<dbReference type="Gene3D" id="2.40.420.20">
    <property type="match status" value="1"/>
</dbReference>
<dbReference type="AlphaFoldDB" id="A0A0A7EK46"/>
<dbReference type="EMBL" id="CP009889">
    <property type="protein sequence ID" value="AIY66436.1"/>
    <property type="molecule type" value="Genomic_DNA"/>
</dbReference>
<keyword evidence="3" id="KW-1185">Reference proteome</keyword>
<dbReference type="GO" id="GO:0015562">
    <property type="term" value="F:efflux transmembrane transporter activity"/>
    <property type="evidence" value="ECO:0007669"/>
    <property type="project" value="TreeGrafter"/>
</dbReference>
<organism evidence="2 3">
    <name type="scientific">Pseudoalteromonas piratica</name>
    <dbReference type="NCBI Taxonomy" id="1348114"/>
    <lineage>
        <taxon>Bacteria</taxon>
        <taxon>Pseudomonadati</taxon>
        <taxon>Pseudomonadota</taxon>
        <taxon>Gammaproteobacteria</taxon>
        <taxon>Alteromonadales</taxon>
        <taxon>Pseudoalteromonadaceae</taxon>
        <taxon>Pseudoalteromonas</taxon>
    </lineage>
</organism>
<dbReference type="GO" id="GO:1990281">
    <property type="term" value="C:efflux pump complex"/>
    <property type="evidence" value="ECO:0007669"/>
    <property type="project" value="TreeGrafter"/>
</dbReference>
<dbReference type="PROSITE" id="PS51257">
    <property type="entry name" value="PROKAR_LIPOPROTEIN"/>
    <property type="match status" value="1"/>
</dbReference>
<dbReference type="eggNOG" id="COG0845">
    <property type="taxonomic scope" value="Bacteria"/>
</dbReference>
<sequence>MRYLAIVVSMILLTACSKPDDVAAELTFIVQKAPFKNYVEAKGELIAANETVISTPASSSGPQTLAWLMSEYSQVKKGEVIARFDGRVMIKQKRESDYSNQKVSQDLSGKNTEIDTRRKHLGFDMEIVEEEKQFAENFSIDDDRIISKLEILEQAQKVDYLNAKTAYFNWQSEQFNSSAQGELDLLNMKSQQHQSKINLLDGNLSSLEVVAPHDGLLTHSVDWYGEKPRAGQTLWPGQKIAGLPDTSVMQIKLYVKEREAINLKQDHVIEFSLISTPNKTFSGKISKLSPFPKSIKRQDPQKYYEITASIDEQGDYLRPGLKVVANIVADQPAEKLLVPKFSVFADEEGAYVQLKTASGFSKAQVTLGASNLSHVEIVKGLSEGDEIALVEQDGKL</sequence>
<dbReference type="Gene3D" id="2.40.30.170">
    <property type="match status" value="1"/>
</dbReference>
<protein>
    <submittedName>
        <fullName evidence="2">Membrane protein</fullName>
    </submittedName>
</protein>
<dbReference type="Proteomes" id="UP000030341">
    <property type="component" value="Chromosome 2"/>
</dbReference>
<evidence type="ECO:0000259" key="1">
    <source>
        <dbReference type="Pfam" id="PF25975"/>
    </source>
</evidence>